<organism evidence="1 2">
    <name type="scientific">Mycobacterium mantenii</name>
    <dbReference type="NCBI Taxonomy" id="560555"/>
    <lineage>
        <taxon>Bacteria</taxon>
        <taxon>Bacillati</taxon>
        <taxon>Actinomycetota</taxon>
        <taxon>Actinomycetes</taxon>
        <taxon>Mycobacteriales</taxon>
        <taxon>Mycobacteriaceae</taxon>
        <taxon>Mycobacterium</taxon>
        <taxon>Mycobacterium avium complex (MAC)</taxon>
    </lineage>
</organism>
<accession>A0A1A2TUI2</accession>
<dbReference type="EMBL" id="LZJU01000224">
    <property type="protein sequence ID" value="OBH64732.1"/>
    <property type="molecule type" value="Genomic_DNA"/>
</dbReference>
<gene>
    <name evidence="1" type="ORF">A5683_13215</name>
</gene>
<name>A0A1A2SLT7_MYCNT</name>
<sequence>MQLGIRLNMRFVHAAAAIGIAIAALFIAQAMLTETSAHADLSGYRRCVGKVTEPVAGRDPQNLQLVGTVEQDLNSGASPAAEAQKVARMGFDPPLANAIVQCVIEEHP</sequence>
<evidence type="ECO:0000313" key="1">
    <source>
        <dbReference type="EMBL" id="OBH64732.1"/>
    </source>
</evidence>
<dbReference type="AlphaFoldDB" id="A0A1A2SLT7"/>
<evidence type="ECO:0008006" key="3">
    <source>
        <dbReference type="Google" id="ProtNLM"/>
    </source>
</evidence>
<accession>A0A1A2SLT7</accession>
<comment type="caution">
    <text evidence="1">The sequence shown here is derived from an EMBL/GenBank/DDBJ whole genome shotgun (WGS) entry which is preliminary data.</text>
</comment>
<proteinExistence type="predicted"/>
<dbReference type="Proteomes" id="UP000092389">
    <property type="component" value="Unassembled WGS sequence"/>
</dbReference>
<protein>
    <recommendedName>
        <fullName evidence="3">DUF732 domain-containing protein</fullName>
    </recommendedName>
</protein>
<reference evidence="1 2" key="1">
    <citation type="submission" date="2016-06" db="EMBL/GenBank/DDBJ databases">
        <authorList>
            <person name="Kjaerup R.B."/>
            <person name="Dalgaard T.S."/>
            <person name="Juul-Madsen H.R."/>
        </authorList>
    </citation>
    <scope>NUCLEOTIDE SEQUENCE [LARGE SCALE GENOMIC DNA]</scope>
    <source>
        <strain evidence="1 2">E152</strain>
    </source>
</reference>
<evidence type="ECO:0000313" key="2">
    <source>
        <dbReference type="Proteomes" id="UP000092389"/>
    </source>
</evidence>